<comment type="caution">
    <text evidence="1">The sequence shown here is derived from an EMBL/GenBank/DDBJ whole genome shotgun (WGS) entry which is preliminary data.</text>
</comment>
<gene>
    <name evidence="1" type="ORF">ENV88_04390</name>
</gene>
<accession>A0A7C3SM49</accession>
<reference evidence="1" key="1">
    <citation type="journal article" date="2020" name="mSystems">
        <title>Genome- and Community-Level Interaction Insights into Carbon Utilization and Element Cycling Functions of Hydrothermarchaeota in Hydrothermal Sediment.</title>
        <authorList>
            <person name="Zhou Z."/>
            <person name="Liu Y."/>
            <person name="Xu W."/>
            <person name="Pan J."/>
            <person name="Luo Z.H."/>
            <person name="Li M."/>
        </authorList>
    </citation>
    <scope>NUCLEOTIDE SEQUENCE [LARGE SCALE GENOMIC DNA]</scope>
    <source>
        <strain evidence="1">SpSt-8</strain>
    </source>
</reference>
<dbReference type="EMBL" id="DTIB01000091">
    <property type="protein sequence ID" value="HGB25269.1"/>
    <property type="molecule type" value="Genomic_DNA"/>
</dbReference>
<organism evidence="1">
    <name type="scientific">Thermofilum pendens</name>
    <dbReference type="NCBI Taxonomy" id="2269"/>
    <lineage>
        <taxon>Archaea</taxon>
        <taxon>Thermoproteota</taxon>
        <taxon>Thermoprotei</taxon>
        <taxon>Thermofilales</taxon>
        <taxon>Thermofilaceae</taxon>
        <taxon>Thermofilum</taxon>
    </lineage>
</organism>
<protein>
    <recommendedName>
        <fullName evidence="2">DUF2258 domain-containing protein</fullName>
    </recommendedName>
</protein>
<name>A0A7C3SM49_THEPE</name>
<dbReference type="AlphaFoldDB" id="A0A7C3SM49"/>
<sequence length="109" mass="12493">MWHCLMSEVIEVELVRPVNPAGVSFIRYLWGAIGARNRQVLQEYRKELSRLVQRLGFALEEKLGSNKLVTGKVILELRDGKPYRLAAKDLRVWQEVGSVEGEISVELKE</sequence>
<evidence type="ECO:0000313" key="1">
    <source>
        <dbReference type="EMBL" id="HGB25269.1"/>
    </source>
</evidence>
<evidence type="ECO:0008006" key="2">
    <source>
        <dbReference type="Google" id="ProtNLM"/>
    </source>
</evidence>
<proteinExistence type="predicted"/>